<organism evidence="2 3">
    <name type="scientific">Frankia canadensis</name>
    <dbReference type="NCBI Taxonomy" id="1836972"/>
    <lineage>
        <taxon>Bacteria</taxon>
        <taxon>Bacillati</taxon>
        <taxon>Actinomycetota</taxon>
        <taxon>Actinomycetes</taxon>
        <taxon>Frankiales</taxon>
        <taxon>Frankiaceae</taxon>
        <taxon>Frankia</taxon>
    </lineage>
</organism>
<sequence>MRPIDRDFLFTVIFASTVSLVCGSFGIVVVQLYDTSTMGLFLMAASVVTATLPILIADRRGFGLRPGPAARIDRAVVRWMATLAALVVAASVLVGIVILVRDARRWQGYLLAGGAVLNGWASVEFVRRLLGRPAEGGP</sequence>
<evidence type="ECO:0000313" key="2">
    <source>
        <dbReference type="EMBL" id="SNQ47091.1"/>
    </source>
</evidence>
<evidence type="ECO:0000256" key="1">
    <source>
        <dbReference type="SAM" id="Phobius"/>
    </source>
</evidence>
<feature type="transmembrane region" description="Helical" evidence="1">
    <location>
        <begin position="12"/>
        <end position="33"/>
    </location>
</feature>
<feature type="transmembrane region" description="Helical" evidence="1">
    <location>
        <begin position="77"/>
        <end position="100"/>
    </location>
</feature>
<dbReference type="Proteomes" id="UP000234331">
    <property type="component" value="Unassembled WGS sequence"/>
</dbReference>
<evidence type="ECO:0000313" key="3">
    <source>
        <dbReference type="Proteomes" id="UP000234331"/>
    </source>
</evidence>
<keyword evidence="3" id="KW-1185">Reference proteome</keyword>
<keyword evidence="1" id="KW-0812">Transmembrane</keyword>
<proteinExistence type="predicted"/>
<accession>A0A2I2KN46</accession>
<reference evidence="2 3" key="1">
    <citation type="submission" date="2017-06" db="EMBL/GenBank/DDBJ databases">
        <authorList>
            <person name="Kim H.J."/>
            <person name="Triplett B.A."/>
        </authorList>
    </citation>
    <scope>NUCLEOTIDE SEQUENCE [LARGE SCALE GENOMIC DNA]</scope>
    <source>
        <strain evidence="2">FRACA_ARgP5</strain>
    </source>
</reference>
<gene>
    <name evidence="2" type="ORF">FRACA_170052</name>
</gene>
<protein>
    <submittedName>
        <fullName evidence="2">Uncharacterized protein</fullName>
    </submittedName>
</protein>
<name>A0A2I2KN46_9ACTN</name>
<dbReference type="RefSeq" id="WP_101830994.1">
    <property type="nucleotide sequence ID" value="NZ_FZMO01000079.1"/>
</dbReference>
<keyword evidence="1" id="KW-1133">Transmembrane helix</keyword>
<dbReference type="EMBL" id="FZMO01000079">
    <property type="protein sequence ID" value="SNQ47091.1"/>
    <property type="molecule type" value="Genomic_DNA"/>
</dbReference>
<feature type="transmembrane region" description="Helical" evidence="1">
    <location>
        <begin position="39"/>
        <end position="57"/>
    </location>
</feature>
<keyword evidence="1" id="KW-0472">Membrane</keyword>
<dbReference type="AlphaFoldDB" id="A0A2I2KN46"/>